<evidence type="ECO:0000313" key="1">
    <source>
        <dbReference type="EMBL" id="MBA3926674.1"/>
    </source>
</evidence>
<protein>
    <submittedName>
        <fullName evidence="1">Uncharacterized protein</fullName>
    </submittedName>
</protein>
<proteinExistence type="predicted"/>
<gene>
    <name evidence="1" type="ORF">HPK16_10015</name>
</gene>
<dbReference type="RefSeq" id="WP_181676832.1">
    <property type="nucleotide sequence ID" value="NZ_JABJVM010000009.1"/>
</dbReference>
<sequence length="167" mass="19285">MERNDTKHSVLNIFNLSGHMPNTFTGRFNSNGSAKLAISPDDIQQLGNRIKNLSLHIDNMIRSLEEARDFEESKIRSLKNKMYNETYGGTYSRLTEYDVDDMLQYLSKNKAGGIYRLHDDEELVDFVSRLRKIKQELYEFGDNVGYAGYKFKEQDADLGNILSRILS</sequence>
<evidence type="ECO:0000313" key="2">
    <source>
        <dbReference type="Proteomes" id="UP000548787"/>
    </source>
</evidence>
<dbReference type="Proteomes" id="UP000548787">
    <property type="component" value="Unassembled WGS sequence"/>
</dbReference>
<comment type="caution">
    <text evidence="1">The sequence shown here is derived from an EMBL/GenBank/DDBJ whole genome shotgun (WGS) entry which is preliminary data.</text>
</comment>
<dbReference type="AlphaFoldDB" id="A0A7W1YGJ0"/>
<name>A0A7W1YGJ0_9LIST</name>
<accession>A0A7W1YGJ0</accession>
<organism evidence="1 2">
    <name type="scientific">Listeria rustica</name>
    <dbReference type="NCBI Taxonomy" id="2713503"/>
    <lineage>
        <taxon>Bacteria</taxon>
        <taxon>Bacillati</taxon>
        <taxon>Bacillota</taxon>
        <taxon>Bacilli</taxon>
        <taxon>Bacillales</taxon>
        <taxon>Listeriaceae</taxon>
        <taxon>Listeria</taxon>
    </lineage>
</organism>
<keyword evidence="2" id="KW-1185">Reference proteome</keyword>
<dbReference type="EMBL" id="JABJVM010000009">
    <property type="protein sequence ID" value="MBA3926674.1"/>
    <property type="molecule type" value="Genomic_DNA"/>
</dbReference>
<reference evidence="1 2" key="1">
    <citation type="submission" date="2020-08" db="EMBL/GenBank/DDBJ databases">
        <title>Listeria ohnekaius sp. nov. and Listeria portnoyii sp. nov. isolated from non-agricultural and natural environments.</title>
        <authorList>
            <person name="Weller D."/>
            <person name="Belias A.M."/>
            <person name="Liao J."/>
            <person name="Guo S."/>
            <person name="Orsi R.H."/>
            <person name="Wiedmann M."/>
        </authorList>
    </citation>
    <scope>NUCLEOTIDE SEQUENCE [LARGE SCALE GENOMIC DNA]</scope>
    <source>
        <strain evidence="1 2">FSL W9-0585</strain>
    </source>
</reference>